<keyword evidence="11" id="KW-1185">Reference proteome</keyword>
<dbReference type="InterPro" id="IPR036217">
    <property type="entry name" value="MethylDNA_cys_MeTrfase_DNAb"/>
</dbReference>
<dbReference type="RefSeq" id="WP_143228551.1">
    <property type="nucleotide sequence ID" value="NZ_FUZK01000006.1"/>
</dbReference>
<gene>
    <name evidence="10" type="primary">ogt</name>
    <name evidence="10" type="ORF">Aocu_03780</name>
</gene>
<dbReference type="CDD" id="cd06445">
    <property type="entry name" value="ATase"/>
    <property type="match status" value="1"/>
</dbReference>
<dbReference type="FunFam" id="1.10.10.10:FF:000214">
    <property type="entry name" value="Methylated-DNA--protein-cysteine methyltransferase"/>
    <property type="match status" value="1"/>
</dbReference>
<dbReference type="EC" id="2.1.1.63" evidence="3"/>
<dbReference type="InterPro" id="IPR036388">
    <property type="entry name" value="WH-like_DNA-bd_sf"/>
</dbReference>
<evidence type="ECO:0000256" key="3">
    <source>
        <dbReference type="ARBA" id="ARBA00011918"/>
    </source>
</evidence>
<dbReference type="GO" id="GO:0003908">
    <property type="term" value="F:methylated-DNA-[protein]-cysteine S-methyltransferase activity"/>
    <property type="evidence" value="ECO:0007669"/>
    <property type="project" value="UniProtKB-EC"/>
</dbReference>
<dbReference type="FunCoup" id="A0A061AFV2">
    <property type="interactions" value="14"/>
</dbReference>
<keyword evidence="5 10" id="KW-0808">Transferase</keyword>
<dbReference type="GO" id="GO:0006281">
    <property type="term" value="P:DNA repair"/>
    <property type="evidence" value="ECO:0007669"/>
    <property type="project" value="UniProtKB-KW"/>
</dbReference>
<evidence type="ECO:0000256" key="5">
    <source>
        <dbReference type="ARBA" id="ARBA00022679"/>
    </source>
</evidence>
<keyword evidence="6" id="KW-0227">DNA damage</keyword>
<evidence type="ECO:0000313" key="11">
    <source>
        <dbReference type="Proteomes" id="UP000032434"/>
    </source>
</evidence>
<evidence type="ECO:0000256" key="8">
    <source>
        <dbReference type="ARBA" id="ARBA00049348"/>
    </source>
</evidence>
<dbReference type="NCBIfam" id="TIGR00589">
    <property type="entry name" value="ogt"/>
    <property type="match status" value="1"/>
</dbReference>
<dbReference type="PANTHER" id="PTHR10815:SF12">
    <property type="entry name" value="METHYLATED-DNA--PROTEIN-CYSTEINE METHYLTRANSFERASE, INDUCIBLE"/>
    <property type="match status" value="1"/>
</dbReference>
<dbReference type="HOGENOM" id="CLU_000445_52_2_14"/>
<dbReference type="PROSITE" id="PS00374">
    <property type="entry name" value="MGMT"/>
    <property type="match status" value="1"/>
</dbReference>
<accession>A0A061AFV2</accession>
<dbReference type="Pfam" id="PF01035">
    <property type="entry name" value="DNA_binding_1"/>
    <property type="match status" value="1"/>
</dbReference>
<dbReference type="EMBL" id="LK028559">
    <property type="protein sequence ID" value="CDR30451.1"/>
    <property type="molecule type" value="Genomic_DNA"/>
</dbReference>
<dbReference type="InterPro" id="IPR001497">
    <property type="entry name" value="MethylDNA_cys_MeTrfase_AS"/>
</dbReference>
<evidence type="ECO:0000313" key="10">
    <source>
        <dbReference type="EMBL" id="CDR30451.1"/>
    </source>
</evidence>
<dbReference type="KEGG" id="aoc:Aocu_03780"/>
<comment type="catalytic activity">
    <reaction evidence="8">
        <text>a 6-O-methyl-2'-deoxyguanosine in DNA + L-cysteinyl-[protein] = S-methyl-L-cysteinyl-[protein] + a 2'-deoxyguanosine in DNA</text>
        <dbReference type="Rhea" id="RHEA:24000"/>
        <dbReference type="Rhea" id="RHEA-COMP:10131"/>
        <dbReference type="Rhea" id="RHEA-COMP:10132"/>
        <dbReference type="Rhea" id="RHEA-COMP:11367"/>
        <dbReference type="Rhea" id="RHEA-COMP:11368"/>
        <dbReference type="ChEBI" id="CHEBI:29950"/>
        <dbReference type="ChEBI" id="CHEBI:82612"/>
        <dbReference type="ChEBI" id="CHEBI:85445"/>
        <dbReference type="ChEBI" id="CHEBI:85448"/>
        <dbReference type="EC" id="2.1.1.63"/>
    </reaction>
</comment>
<comment type="similarity">
    <text evidence="2">Belongs to the MGMT family.</text>
</comment>
<evidence type="ECO:0000256" key="4">
    <source>
        <dbReference type="ARBA" id="ARBA00022603"/>
    </source>
</evidence>
<protein>
    <recommendedName>
        <fullName evidence="3">methylated-DNA--[protein]-cysteine S-methyltransferase</fullName>
        <ecNumber evidence="3">2.1.1.63</ecNumber>
    </recommendedName>
</protein>
<dbReference type="AlphaFoldDB" id="A0A061AFV2"/>
<dbReference type="InParanoid" id="A0A061AFV2"/>
<keyword evidence="4 10" id="KW-0489">Methyltransferase</keyword>
<evidence type="ECO:0000256" key="7">
    <source>
        <dbReference type="ARBA" id="ARBA00023204"/>
    </source>
</evidence>
<dbReference type="PANTHER" id="PTHR10815">
    <property type="entry name" value="METHYLATED-DNA--PROTEIN-CYSTEINE METHYLTRANSFERASE"/>
    <property type="match status" value="1"/>
</dbReference>
<dbReference type="GO" id="GO:0032259">
    <property type="term" value="P:methylation"/>
    <property type="evidence" value="ECO:0007669"/>
    <property type="project" value="UniProtKB-KW"/>
</dbReference>
<proteinExistence type="inferred from homology"/>
<name>A0A061AFV2_9MOLU</name>
<dbReference type="Gene3D" id="1.10.10.10">
    <property type="entry name" value="Winged helix-like DNA-binding domain superfamily/Winged helix DNA-binding domain"/>
    <property type="match status" value="1"/>
</dbReference>
<feature type="domain" description="Methylated-DNA-[protein]-cysteine S-methyltransferase DNA binding" evidence="9">
    <location>
        <begin position="87"/>
        <end position="164"/>
    </location>
</feature>
<dbReference type="STRING" id="35623.Aocu_03780"/>
<dbReference type="InterPro" id="IPR014048">
    <property type="entry name" value="MethylDNA_cys_MeTrfase_DNA-bd"/>
</dbReference>
<dbReference type="PATRIC" id="fig|35623.3.peg.378"/>
<dbReference type="SUPFAM" id="SSF46767">
    <property type="entry name" value="Methylated DNA-protein cysteine methyltransferase, C-terminal domain"/>
    <property type="match status" value="1"/>
</dbReference>
<evidence type="ECO:0000256" key="6">
    <source>
        <dbReference type="ARBA" id="ARBA00022763"/>
    </source>
</evidence>
<reference evidence="11" key="1">
    <citation type="submission" date="2014-05" db="EMBL/GenBank/DDBJ databases">
        <authorList>
            <person name="Kube M."/>
        </authorList>
    </citation>
    <scope>NUCLEOTIDE SEQUENCE [LARGE SCALE GENOMIC DNA]</scope>
</reference>
<dbReference type="Proteomes" id="UP000032434">
    <property type="component" value="Chromosome 1"/>
</dbReference>
<organism evidence="10 11">
    <name type="scientific">Acholeplasma oculi</name>
    <dbReference type="NCBI Taxonomy" id="35623"/>
    <lineage>
        <taxon>Bacteria</taxon>
        <taxon>Bacillati</taxon>
        <taxon>Mycoplasmatota</taxon>
        <taxon>Mollicutes</taxon>
        <taxon>Acholeplasmatales</taxon>
        <taxon>Acholeplasmataceae</taxon>
        <taxon>Acholeplasma</taxon>
    </lineage>
</organism>
<evidence type="ECO:0000259" key="9">
    <source>
        <dbReference type="Pfam" id="PF01035"/>
    </source>
</evidence>
<sequence length="166" mass="19036">MKNTVCKSFAKESGDTMFYDFYTYKHWTFILKASMKGLTHLYLFENEDLSNLTHHPQILKPYVDALESYFKQESFKLPPMDIKGSTFELSVWNALIQIPYGKTKSYKDISMHIGRLNASRAVGNTVGKNPIMIFIPCHRVIKSDGTIGGFSSDPLLKIELLKQEMK</sequence>
<keyword evidence="7" id="KW-0234">DNA repair</keyword>
<evidence type="ECO:0000256" key="2">
    <source>
        <dbReference type="ARBA" id="ARBA00008711"/>
    </source>
</evidence>
<evidence type="ECO:0000256" key="1">
    <source>
        <dbReference type="ARBA" id="ARBA00001286"/>
    </source>
</evidence>
<comment type="catalytic activity">
    <reaction evidence="1">
        <text>a 4-O-methyl-thymidine in DNA + L-cysteinyl-[protein] = a thymidine in DNA + S-methyl-L-cysteinyl-[protein]</text>
        <dbReference type="Rhea" id="RHEA:53428"/>
        <dbReference type="Rhea" id="RHEA-COMP:10131"/>
        <dbReference type="Rhea" id="RHEA-COMP:10132"/>
        <dbReference type="Rhea" id="RHEA-COMP:13555"/>
        <dbReference type="Rhea" id="RHEA-COMP:13556"/>
        <dbReference type="ChEBI" id="CHEBI:29950"/>
        <dbReference type="ChEBI" id="CHEBI:82612"/>
        <dbReference type="ChEBI" id="CHEBI:137386"/>
        <dbReference type="ChEBI" id="CHEBI:137387"/>
        <dbReference type="EC" id="2.1.1.63"/>
    </reaction>
</comment>
<dbReference type="OrthoDB" id="9802228at2"/>